<organism evidence="2 3">
    <name type="scientific">Agromyces indicus</name>
    <dbReference type="NCBI Taxonomy" id="758919"/>
    <lineage>
        <taxon>Bacteria</taxon>
        <taxon>Bacillati</taxon>
        <taxon>Actinomycetota</taxon>
        <taxon>Actinomycetes</taxon>
        <taxon>Micrococcales</taxon>
        <taxon>Microbacteriaceae</taxon>
        <taxon>Agromyces</taxon>
    </lineage>
</organism>
<evidence type="ECO:0000256" key="1">
    <source>
        <dbReference type="SAM" id="Phobius"/>
    </source>
</evidence>
<reference evidence="3" key="1">
    <citation type="submission" date="2023-07" db="EMBL/GenBank/DDBJ databases">
        <title>Description of three actinobacteria isolated from air of manufacturing shop in a pharmaceutical factory.</title>
        <authorList>
            <person name="Zhang D.-F."/>
        </authorList>
    </citation>
    <scope>NUCLEOTIDE SEQUENCE [LARGE SCALE GENOMIC DNA]</scope>
    <source>
        <strain evidence="3">CCTCC AB 2011122</strain>
    </source>
</reference>
<dbReference type="RefSeq" id="WP_310519947.1">
    <property type="nucleotide sequence ID" value="NZ_BAABBS010000003.1"/>
</dbReference>
<keyword evidence="1" id="KW-0812">Transmembrane</keyword>
<keyword evidence="1" id="KW-0472">Membrane</keyword>
<keyword evidence="3" id="KW-1185">Reference proteome</keyword>
<protein>
    <submittedName>
        <fullName evidence="2">Uncharacterized protein</fullName>
    </submittedName>
</protein>
<evidence type="ECO:0000313" key="3">
    <source>
        <dbReference type="Proteomes" id="UP001260072"/>
    </source>
</evidence>
<accession>A0ABU1FHT9</accession>
<feature type="transmembrane region" description="Helical" evidence="1">
    <location>
        <begin position="71"/>
        <end position="93"/>
    </location>
</feature>
<dbReference type="Proteomes" id="UP001260072">
    <property type="component" value="Unassembled WGS sequence"/>
</dbReference>
<feature type="transmembrane region" description="Helical" evidence="1">
    <location>
        <begin position="42"/>
        <end position="59"/>
    </location>
</feature>
<feature type="transmembrane region" description="Helical" evidence="1">
    <location>
        <begin position="16"/>
        <end position="36"/>
    </location>
</feature>
<evidence type="ECO:0000313" key="2">
    <source>
        <dbReference type="EMBL" id="MDR5691323.1"/>
    </source>
</evidence>
<dbReference type="EMBL" id="JAVKGS010000001">
    <property type="protein sequence ID" value="MDR5691323.1"/>
    <property type="molecule type" value="Genomic_DNA"/>
</dbReference>
<keyword evidence="1" id="KW-1133">Transmembrane helix</keyword>
<comment type="caution">
    <text evidence="2">The sequence shown here is derived from an EMBL/GenBank/DDBJ whole genome shotgun (WGS) entry which is preliminary data.</text>
</comment>
<proteinExistence type="predicted"/>
<name>A0ABU1FHT9_9MICO</name>
<feature type="transmembrane region" description="Helical" evidence="1">
    <location>
        <begin position="105"/>
        <end position="122"/>
    </location>
</feature>
<sequence length="144" mass="14740">MTTAPTSPRRRRPLRWAAVAALTALSLLHLAIGPIGEITVDPYLLLSVLLGLIGLGAAARFGTAGCIESRVGMAIVAGASLLGAGLAHLIGLPGGAPQPWSARDIAIVVLATGLLVALRVGLSSECEPAPTRAGVGERERLLRR</sequence>
<gene>
    <name evidence="2" type="ORF">RH861_04520</name>
</gene>